<sequence length="392" mass="44768">MSGVDEVSSAFKHINLYEILEPERVHNVQTAKLIDINDDKLDSNPDLIGSFVDNVTKKEFDILDVFENIYVTPQHLQRQNKNDLDFNMFIKESKGELDVASHVESTNRQTDRQQVESNKVRSLDEIFDNIVSTRSFPKLNRLNEAGIDNPKQVNEDLIDEFLQSKPTIKLETIKTPIPSTSVQEDVQKTEGTVKNHVFETFKLQNTSQNVQPAVAGKSMVINDLPVLAVAKKINNKNLTPPKPRLEENRLLLKIYQNEIKTALIDENKIIAYKQNPPIPMLQTVKVDKKAFAKRIVKGDSEKASFTKGPDLYEKSLVLPQIMHRLRLRKEIIDAKTNVRRKLILDCQSNANSASFNRMPALAPETLLEDCNKKRLEAIKKRKAFDEFIKGKI</sequence>
<proteinExistence type="predicted"/>
<evidence type="ECO:0000313" key="2">
    <source>
        <dbReference type="Proteomes" id="UP000838878"/>
    </source>
</evidence>
<accession>A0A8J9V3V7</accession>
<dbReference type="EMBL" id="OV170229">
    <property type="protein sequence ID" value="CAH0731193.1"/>
    <property type="molecule type" value="Genomic_DNA"/>
</dbReference>
<dbReference type="Proteomes" id="UP000838878">
    <property type="component" value="Chromosome 9"/>
</dbReference>
<keyword evidence="2" id="KW-1185">Reference proteome</keyword>
<feature type="non-terminal residue" evidence="1">
    <location>
        <position position="392"/>
    </location>
</feature>
<name>A0A8J9V3V7_9NEOP</name>
<reference evidence="1" key="1">
    <citation type="submission" date="2021-12" db="EMBL/GenBank/DDBJ databases">
        <authorList>
            <person name="Martin H S."/>
        </authorList>
    </citation>
    <scope>NUCLEOTIDE SEQUENCE</scope>
</reference>
<protein>
    <submittedName>
        <fullName evidence="1">Uncharacterized protein</fullName>
    </submittedName>
</protein>
<dbReference type="AlphaFoldDB" id="A0A8J9V3V7"/>
<evidence type="ECO:0000313" key="1">
    <source>
        <dbReference type="EMBL" id="CAH0731193.1"/>
    </source>
</evidence>
<dbReference type="OrthoDB" id="7482872at2759"/>
<organism evidence="1 2">
    <name type="scientific">Brenthis ino</name>
    <name type="common">lesser marbled fritillary</name>
    <dbReference type="NCBI Taxonomy" id="405034"/>
    <lineage>
        <taxon>Eukaryota</taxon>
        <taxon>Metazoa</taxon>
        <taxon>Ecdysozoa</taxon>
        <taxon>Arthropoda</taxon>
        <taxon>Hexapoda</taxon>
        <taxon>Insecta</taxon>
        <taxon>Pterygota</taxon>
        <taxon>Neoptera</taxon>
        <taxon>Endopterygota</taxon>
        <taxon>Lepidoptera</taxon>
        <taxon>Glossata</taxon>
        <taxon>Ditrysia</taxon>
        <taxon>Papilionoidea</taxon>
        <taxon>Nymphalidae</taxon>
        <taxon>Heliconiinae</taxon>
        <taxon>Argynnini</taxon>
        <taxon>Brenthis</taxon>
    </lineage>
</organism>
<gene>
    <name evidence="1" type="ORF">BINO364_LOCUS16095</name>
</gene>